<sequence length="161" mass="18283">MPTNPDLAERRPGQVPLLLAITHRAMTDHFHSRLAELGREPLRPAHGYTFRYLAGHPGATTVDLAAHLGITKQAASKAVAELQDWDYVQRQPHPLDKRAQSLTLTERGREYVRLADQLWAEVEQRFAEVIGPDRLAALDRDLRAYIDHVYGDQPVPLRPVW</sequence>
<reference evidence="2 3" key="1">
    <citation type="journal article" date="2019" name="Int. J. Syst. Evol. Microbiol.">
        <title>The Global Catalogue of Microorganisms (GCM) 10K type strain sequencing project: providing services to taxonomists for standard genome sequencing and annotation.</title>
        <authorList>
            <consortium name="The Broad Institute Genomics Platform"/>
            <consortium name="The Broad Institute Genome Sequencing Center for Infectious Disease"/>
            <person name="Wu L."/>
            <person name="Ma J."/>
        </authorList>
    </citation>
    <scope>NUCLEOTIDE SEQUENCE [LARGE SCALE GENOMIC DNA]</scope>
    <source>
        <strain evidence="2 3">JCM 16374</strain>
    </source>
</reference>
<dbReference type="PANTHER" id="PTHR33164:SF99">
    <property type="entry name" value="MARR FAMILY REGULATORY PROTEIN"/>
    <property type="match status" value="1"/>
</dbReference>
<dbReference type="EMBL" id="BAAARK010000048">
    <property type="protein sequence ID" value="GAA2689429.1"/>
    <property type="molecule type" value="Genomic_DNA"/>
</dbReference>
<organism evidence="2 3">
    <name type="scientific">Streptomyces lunalinharesii</name>
    <dbReference type="NCBI Taxonomy" id="333384"/>
    <lineage>
        <taxon>Bacteria</taxon>
        <taxon>Bacillati</taxon>
        <taxon>Actinomycetota</taxon>
        <taxon>Actinomycetes</taxon>
        <taxon>Kitasatosporales</taxon>
        <taxon>Streptomycetaceae</taxon>
        <taxon>Streptomyces</taxon>
    </lineage>
</organism>
<evidence type="ECO:0000259" key="1">
    <source>
        <dbReference type="PROSITE" id="PS50995"/>
    </source>
</evidence>
<dbReference type="InterPro" id="IPR000835">
    <property type="entry name" value="HTH_MarR-typ"/>
</dbReference>
<evidence type="ECO:0000313" key="3">
    <source>
        <dbReference type="Proteomes" id="UP001500994"/>
    </source>
</evidence>
<comment type="caution">
    <text evidence="2">The sequence shown here is derived from an EMBL/GenBank/DDBJ whole genome shotgun (WGS) entry which is preliminary data.</text>
</comment>
<accession>A0ABN3T0F1</accession>
<dbReference type="SUPFAM" id="SSF46785">
    <property type="entry name" value="Winged helix' DNA-binding domain"/>
    <property type="match status" value="1"/>
</dbReference>
<dbReference type="PANTHER" id="PTHR33164">
    <property type="entry name" value="TRANSCRIPTIONAL REGULATOR, MARR FAMILY"/>
    <property type="match status" value="1"/>
</dbReference>
<proteinExistence type="predicted"/>
<name>A0ABN3T0F1_9ACTN</name>
<evidence type="ECO:0000313" key="2">
    <source>
        <dbReference type="EMBL" id="GAA2689429.1"/>
    </source>
</evidence>
<dbReference type="InterPro" id="IPR036390">
    <property type="entry name" value="WH_DNA-bd_sf"/>
</dbReference>
<feature type="domain" description="HTH marR-type" evidence="1">
    <location>
        <begin position="12"/>
        <end position="147"/>
    </location>
</feature>
<dbReference type="Pfam" id="PF12802">
    <property type="entry name" value="MarR_2"/>
    <property type="match status" value="1"/>
</dbReference>
<dbReference type="Proteomes" id="UP001500994">
    <property type="component" value="Unassembled WGS sequence"/>
</dbReference>
<dbReference type="Gene3D" id="1.10.10.10">
    <property type="entry name" value="Winged helix-like DNA-binding domain superfamily/Winged helix DNA-binding domain"/>
    <property type="match status" value="1"/>
</dbReference>
<dbReference type="InterPro" id="IPR039422">
    <property type="entry name" value="MarR/SlyA-like"/>
</dbReference>
<dbReference type="SMART" id="SM00347">
    <property type="entry name" value="HTH_MARR"/>
    <property type="match status" value="1"/>
</dbReference>
<gene>
    <name evidence="2" type="ORF">GCM10009864_74250</name>
</gene>
<keyword evidence="3" id="KW-1185">Reference proteome</keyword>
<dbReference type="PROSITE" id="PS50995">
    <property type="entry name" value="HTH_MARR_2"/>
    <property type="match status" value="1"/>
</dbReference>
<dbReference type="RefSeq" id="WP_344583988.1">
    <property type="nucleotide sequence ID" value="NZ_BAAARK010000048.1"/>
</dbReference>
<dbReference type="InterPro" id="IPR036388">
    <property type="entry name" value="WH-like_DNA-bd_sf"/>
</dbReference>
<protein>
    <submittedName>
        <fullName evidence="2">MarR family winged helix-turn-helix transcriptional regulator</fullName>
    </submittedName>
</protein>